<comment type="caution">
    <text evidence="2">The sequence shown here is derived from an EMBL/GenBank/DDBJ whole genome shotgun (WGS) entry which is preliminary data.</text>
</comment>
<sequence length="140" mass="14279">MTKISHRLAAGAALTAAFLASPPPARANPEVPMGRYTVLYTDSDNATAWVFVPCGSDCTLATSQGGGTFVISWEFHLADGRWSHSGPAQAPCANGASVPATVDYSFDAVSLAGEGRTTLADGCGGAPGTTVTRAFQLTKG</sequence>
<dbReference type="Proteomes" id="UP000250915">
    <property type="component" value="Unassembled WGS sequence"/>
</dbReference>
<dbReference type="AlphaFoldDB" id="A0A329LH16"/>
<name>A0A329LH16_9MYCO</name>
<evidence type="ECO:0000313" key="2">
    <source>
        <dbReference type="EMBL" id="RAV07161.1"/>
    </source>
</evidence>
<proteinExistence type="predicted"/>
<evidence type="ECO:0000313" key="3">
    <source>
        <dbReference type="Proteomes" id="UP000250915"/>
    </source>
</evidence>
<accession>A0A329LH16</accession>
<organism evidence="2 3">
    <name type="scientific">Mycobacterium colombiense</name>
    <dbReference type="NCBI Taxonomy" id="339268"/>
    <lineage>
        <taxon>Bacteria</taxon>
        <taxon>Bacillati</taxon>
        <taxon>Actinomycetota</taxon>
        <taxon>Actinomycetes</taxon>
        <taxon>Mycobacteriales</taxon>
        <taxon>Mycobacteriaceae</taxon>
        <taxon>Mycobacterium</taxon>
        <taxon>Mycobacterium avium complex (MAC)</taxon>
    </lineage>
</organism>
<dbReference type="RefSeq" id="WP_112634386.1">
    <property type="nucleotide sequence ID" value="NZ_QMEV01000051.1"/>
</dbReference>
<dbReference type="EMBL" id="QMEV01000051">
    <property type="protein sequence ID" value="RAV07161.1"/>
    <property type="molecule type" value="Genomic_DNA"/>
</dbReference>
<feature type="chain" id="PRO_5016305782" description="Secreted protein" evidence="1">
    <location>
        <begin position="28"/>
        <end position="140"/>
    </location>
</feature>
<keyword evidence="1" id="KW-0732">Signal</keyword>
<evidence type="ECO:0008006" key="4">
    <source>
        <dbReference type="Google" id="ProtNLM"/>
    </source>
</evidence>
<gene>
    <name evidence="2" type="ORF">DQP57_19625</name>
</gene>
<feature type="signal peptide" evidence="1">
    <location>
        <begin position="1"/>
        <end position="27"/>
    </location>
</feature>
<evidence type="ECO:0000256" key="1">
    <source>
        <dbReference type="SAM" id="SignalP"/>
    </source>
</evidence>
<reference evidence="2 3" key="1">
    <citation type="submission" date="2018-06" db="EMBL/GenBank/DDBJ databases">
        <title>NTM in soil in Japan.</title>
        <authorList>
            <person name="Ohya K."/>
        </authorList>
    </citation>
    <scope>NUCLEOTIDE SEQUENCE [LARGE SCALE GENOMIC DNA]</scope>
    <source>
        <strain evidence="2 3">GF28</strain>
    </source>
</reference>
<dbReference type="OrthoDB" id="4725582at2"/>
<protein>
    <recommendedName>
        <fullName evidence="4">Secreted protein</fullName>
    </recommendedName>
</protein>